<evidence type="ECO:0000256" key="4">
    <source>
        <dbReference type="ARBA" id="ARBA00022968"/>
    </source>
</evidence>
<keyword evidence="4" id="KW-0735">Signal-anchor</keyword>
<dbReference type="Proteomes" id="UP001623041">
    <property type="component" value="Unassembled WGS sequence"/>
</dbReference>
<keyword evidence="10" id="KW-1185">Reference proteome</keyword>
<evidence type="ECO:0000313" key="9">
    <source>
        <dbReference type="EMBL" id="MFK9094771.1"/>
    </source>
</evidence>
<protein>
    <submittedName>
        <fullName evidence="9">Sulfotransferase family 2 domain-containing protein</fullName>
    </submittedName>
</protein>
<organism evidence="9 10">
    <name type="scientific">Bacillus salipaludis</name>
    <dbReference type="NCBI Taxonomy" id="2547811"/>
    <lineage>
        <taxon>Bacteria</taxon>
        <taxon>Bacillati</taxon>
        <taxon>Bacillota</taxon>
        <taxon>Bacilli</taxon>
        <taxon>Bacillales</taxon>
        <taxon>Bacillaceae</taxon>
        <taxon>Bacillus</taxon>
    </lineage>
</organism>
<keyword evidence="2" id="KW-0808">Transferase</keyword>
<evidence type="ECO:0000256" key="2">
    <source>
        <dbReference type="ARBA" id="ARBA00022679"/>
    </source>
</evidence>
<dbReference type="PANTHER" id="PTHR14647">
    <property type="entry name" value="GALACTOSE-3-O-SULFOTRANSFERASE"/>
    <property type="match status" value="1"/>
</dbReference>
<dbReference type="EMBL" id="JBJHQH010000027">
    <property type="protein sequence ID" value="MFK9094771.1"/>
    <property type="molecule type" value="Genomic_DNA"/>
</dbReference>
<proteinExistence type="predicted"/>
<keyword evidence="8" id="KW-0325">Glycoprotein</keyword>
<evidence type="ECO:0000256" key="5">
    <source>
        <dbReference type="ARBA" id="ARBA00022989"/>
    </source>
</evidence>
<dbReference type="Pfam" id="PF03567">
    <property type="entry name" value="Sulfotransfer_2"/>
    <property type="match status" value="1"/>
</dbReference>
<evidence type="ECO:0000256" key="8">
    <source>
        <dbReference type="ARBA" id="ARBA00023180"/>
    </source>
</evidence>
<dbReference type="InterPro" id="IPR009729">
    <property type="entry name" value="Gal-3-0_sulfotransfrase"/>
</dbReference>
<sequence>MRIFFIHDPVKERNNEVFIYVHIPKTGGQTLGKILDEQFQITEILKYKQPQTMEGLLSGASKEKASKVGCYVEHLENYLQQTPGGDVNINCIYGHMHFGMHRYLTKPYTYFTVLRDPIDRVVSHYYYFLGKGHFKKETTFEEFITTPKFFNFQTRYLAGGVPDLEAAKANMDSNFPIVGITEMFDETLFLMKKHFCWHNIVYTKKNVTAKRPSKEQISQEMMDLIVQHNEMDIQLYQYARNALEEKIKALDPKSMEELQAYKQQQQQNSI</sequence>
<gene>
    <name evidence="9" type="ORF">ACJEBI_25265</name>
</gene>
<keyword evidence="5" id="KW-1133">Transmembrane helix</keyword>
<dbReference type="InterPro" id="IPR027417">
    <property type="entry name" value="P-loop_NTPase"/>
</dbReference>
<evidence type="ECO:0000256" key="3">
    <source>
        <dbReference type="ARBA" id="ARBA00022692"/>
    </source>
</evidence>
<dbReference type="Gene3D" id="3.40.50.300">
    <property type="entry name" value="P-loop containing nucleotide triphosphate hydrolases"/>
    <property type="match status" value="1"/>
</dbReference>
<evidence type="ECO:0000256" key="6">
    <source>
        <dbReference type="ARBA" id="ARBA00023034"/>
    </source>
</evidence>
<keyword evidence="3" id="KW-0812">Transmembrane</keyword>
<keyword evidence="7" id="KW-0472">Membrane</keyword>
<evidence type="ECO:0000256" key="7">
    <source>
        <dbReference type="ARBA" id="ARBA00023136"/>
    </source>
</evidence>
<dbReference type="PANTHER" id="PTHR14647:SF87">
    <property type="entry name" value="PUTATIVE-RELATED"/>
    <property type="match status" value="1"/>
</dbReference>
<evidence type="ECO:0000256" key="1">
    <source>
        <dbReference type="ARBA" id="ARBA00004323"/>
    </source>
</evidence>
<dbReference type="SUPFAM" id="SSF52540">
    <property type="entry name" value="P-loop containing nucleoside triphosphate hydrolases"/>
    <property type="match status" value="1"/>
</dbReference>
<evidence type="ECO:0000313" key="10">
    <source>
        <dbReference type="Proteomes" id="UP001623041"/>
    </source>
</evidence>
<accession>A0ABW8RML2</accession>
<comment type="caution">
    <text evidence="9">The sequence shown here is derived from an EMBL/GenBank/DDBJ whole genome shotgun (WGS) entry which is preliminary data.</text>
</comment>
<comment type="subcellular location">
    <subcellularLocation>
        <location evidence="1">Golgi apparatus membrane</location>
        <topology evidence="1">Single-pass type II membrane protein</topology>
    </subcellularLocation>
</comment>
<name>A0ABW8RML2_9BACI</name>
<keyword evidence="6" id="KW-0333">Golgi apparatus</keyword>
<reference evidence="9 10" key="1">
    <citation type="submission" date="2024-11" db="EMBL/GenBank/DDBJ databases">
        <authorList>
            <person name="Lucas J.A."/>
        </authorList>
    </citation>
    <scope>NUCLEOTIDE SEQUENCE [LARGE SCALE GENOMIC DNA]</scope>
    <source>
        <strain evidence="9 10">Z 5.4</strain>
    </source>
</reference>
<dbReference type="RefSeq" id="WP_406583221.1">
    <property type="nucleotide sequence ID" value="NZ_JBJHQH010000027.1"/>
</dbReference>
<dbReference type="InterPro" id="IPR005331">
    <property type="entry name" value="Sulfotransferase"/>
</dbReference>
<dbReference type="Pfam" id="PF06990">
    <property type="entry name" value="Gal-3-0_sulfotr"/>
    <property type="match status" value="1"/>
</dbReference>